<evidence type="ECO:0000313" key="3">
    <source>
        <dbReference type="Proteomes" id="UP001224674"/>
    </source>
</evidence>
<dbReference type="Proteomes" id="UP001224674">
    <property type="component" value="Chromosome"/>
</dbReference>
<dbReference type="GO" id="GO:0006313">
    <property type="term" value="P:DNA transposition"/>
    <property type="evidence" value="ECO:0007669"/>
    <property type="project" value="InterPro"/>
</dbReference>
<dbReference type="GO" id="GO:0004803">
    <property type="term" value="F:transposase activity"/>
    <property type="evidence" value="ECO:0007669"/>
    <property type="project" value="InterPro"/>
</dbReference>
<dbReference type="RefSeq" id="WP_279674507.1">
    <property type="nucleotide sequence ID" value="NZ_CP122566.1"/>
</dbReference>
<dbReference type="Pfam" id="PF01609">
    <property type="entry name" value="DDE_Tnp_1"/>
    <property type="match status" value="1"/>
</dbReference>
<keyword evidence="3" id="KW-1185">Reference proteome</keyword>
<dbReference type="NCBIfam" id="NF033520">
    <property type="entry name" value="transpos_IS982"/>
    <property type="match status" value="1"/>
</dbReference>
<protein>
    <submittedName>
        <fullName evidence="2">IS982 family transposase</fullName>
    </submittedName>
</protein>
<name>A0AAJ6DB92_9MICC</name>
<dbReference type="GO" id="GO:0003677">
    <property type="term" value="F:DNA binding"/>
    <property type="evidence" value="ECO:0007669"/>
    <property type="project" value="InterPro"/>
</dbReference>
<evidence type="ECO:0000259" key="1">
    <source>
        <dbReference type="Pfam" id="PF01609"/>
    </source>
</evidence>
<accession>A0AAJ6DB92</accession>
<organism evidence="2 3">
    <name type="scientific">Auritidibacter ignavus</name>
    <dbReference type="NCBI Taxonomy" id="678932"/>
    <lineage>
        <taxon>Bacteria</taxon>
        <taxon>Bacillati</taxon>
        <taxon>Actinomycetota</taxon>
        <taxon>Actinomycetes</taxon>
        <taxon>Micrococcales</taxon>
        <taxon>Micrococcaceae</taxon>
        <taxon>Auritidibacter</taxon>
    </lineage>
</organism>
<gene>
    <name evidence="2" type="ORF">QDX21_08555</name>
</gene>
<proteinExistence type="predicted"/>
<dbReference type="InterPro" id="IPR002559">
    <property type="entry name" value="Transposase_11"/>
</dbReference>
<feature type="domain" description="Transposase IS4-like" evidence="1">
    <location>
        <begin position="108"/>
        <end position="275"/>
    </location>
</feature>
<dbReference type="AlphaFoldDB" id="A0AAJ6DB92"/>
<evidence type="ECO:0000313" key="2">
    <source>
        <dbReference type="EMBL" id="WGH92370.1"/>
    </source>
</evidence>
<reference evidence="2 3" key="1">
    <citation type="submission" date="2023-03" db="EMBL/GenBank/DDBJ databases">
        <title>Complete genome sequences of several Auritidibacter ignavus strains isolated from ear infections.</title>
        <authorList>
            <person name="Baehr T."/>
            <person name="Baumhoegger A.M."/>
        </authorList>
    </citation>
    <scope>NUCLEOTIDE SEQUENCE [LARGE SCALE GENOMIC DNA]</scope>
    <source>
        <strain evidence="2 3">BABAE-6</strain>
    </source>
</reference>
<sequence>MNKQLSTLLITLYVFITDKVIPAYDPPVRRGRKHQLTDAELLCLAVAQHLTRGESSEAKWVRYAREHLRDMFPYIPLQSGYNKRIRAAFGLIQTTLVALAKDTDTWHEVLRLLDATPIPCGRSKQTVQRSGLAGHAGYGFSAAHNEYFWGMRLVLISTPDGMPVIWGLGNPKLGERAITQTLLDGSRHLLTEGQVILGDKGFSGKAFETFITDDLHARLLWPDRKDETPRFGNLGGIRQWIESIFDTLKGQLGLEHHGARTIQGLLAKIGAKLLAMAAGIWHNWKIGAPNKRSLIAYDH</sequence>
<dbReference type="EMBL" id="CP122566">
    <property type="protein sequence ID" value="WGH92370.1"/>
    <property type="molecule type" value="Genomic_DNA"/>
</dbReference>